<organism evidence="2 3">
    <name type="scientific">Thalictrum thalictroides</name>
    <name type="common">Rue-anemone</name>
    <name type="synonym">Anemone thalictroides</name>
    <dbReference type="NCBI Taxonomy" id="46969"/>
    <lineage>
        <taxon>Eukaryota</taxon>
        <taxon>Viridiplantae</taxon>
        <taxon>Streptophyta</taxon>
        <taxon>Embryophyta</taxon>
        <taxon>Tracheophyta</taxon>
        <taxon>Spermatophyta</taxon>
        <taxon>Magnoliopsida</taxon>
        <taxon>Ranunculales</taxon>
        <taxon>Ranunculaceae</taxon>
        <taxon>Thalictroideae</taxon>
        <taxon>Thalictrum</taxon>
    </lineage>
</organism>
<feature type="compositionally biased region" description="Basic and acidic residues" evidence="1">
    <location>
        <begin position="291"/>
        <end position="300"/>
    </location>
</feature>
<proteinExistence type="predicted"/>
<protein>
    <submittedName>
        <fullName evidence="2">Uncharacterized protein</fullName>
    </submittedName>
</protein>
<gene>
    <name evidence="2" type="ORF">FRX31_024249</name>
</gene>
<feature type="region of interest" description="Disordered" evidence="1">
    <location>
        <begin position="202"/>
        <end position="232"/>
    </location>
</feature>
<feature type="compositionally biased region" description="Basic residues" evidence="1">
    <location>
        <begin position="143"/>
        <end position="155"/>
    </location>
</feature>
<feature type="region of interest" description="Disordered" evidence="1">
    <location>
        <begin position="436"/>
        <end position="474"/>
    </location>
</feature>
<feature type="region of interest" description="Disordered" evidence="1">
    <location>
        <begin position="1"/>
        <end position="61"/>
    </location>
</feature>
<feature type="region of interest" description="Disordered" evidence="1">
    <location>
        <begin position="272"/>
        <end position="306"/>
    </location>
</feature>
<feature type="compositionally biased region" description="Basic residues" evidence="1">
    <location>
        <begin position="10"/>
        <end position="25"/>
    </location>
</feature>
<feature type="compositionally biased region" description="Basic residues" evidence="1">
    <location>
        <begin position="445"/>
        <end position="454"/>
    </location>
</feature>
<evidence type="ECO:0000256" key="1">
    <source>
        <dbReference type="SAM" id="MobiDB-lite"/>
    </source>
</evidence>
<keyword evidence="3" id="KW-1185">Reference proteome</keyword>
<feature type="compositionally biased region" description="Basic and acidic residues" evidence="1">
    <location>
        <begin position="355"/>
        <end position="366"/>
    </location>
</feature>
<evidence type="ECO:0000313" key="2">
    <source>
        <dbReference type="EMBL" id="KAF5186165.1"/>
    </source>
</evidence>
<feature type="compositionally biased region" description="Basic and acidic residues" evidence="1">
    <location>
        <begin position="203"/>
        <end position="213"/>
    </location>
</feature>
<evidence type="ECO:0000313" key="3">
    <source>
        <dbReference type="Proteomes" id="UP000554482"/>
    </source>
</evidence>
<accession>A0A7J6VPN7</accession>
<dbReference type="EMBL" id="JABWDY010029759">
    <property type="protein sequence ID" value="KAF5186165.1"/>
    <property type="molecule type" value="Genomic_DNA"/>
</dbReference>
<feature type="compositionally biased region" description="Polar residues" evidence="1">
    <location>
        <begin position="33"/>
        <end position="52"/>
    </location>
</feature>
<feature type="compositionally biased region" description="Polar residues" evidence="1">
    <location>
        <begin position="279"/>
        <end position="290"/>
    </location>
</feature>
<comment type="caution">
    <text evidence="2">The sequence shown here is derived from an EMBL/GenBank/DDBJ whole genome shotgun (WGS) entry which is preliminary data.</text>
</comment>
<sequence length="591" mass="65507">MEGVEVGLTKGRKQKKLQVNRSKRRKEPEVSLNKHSSAIGETSLENKNQVPESSFAKPGNGKLDVVLALMCPELSEKKTVKRSKKLPQSLKNNNVDQNMVEARTKKADEHKKVCAVQPKGKRTKNVDQNMVEARTKKADGHKKVCAVQSKRKKTKKLDSSDGKIPITSVNSGSFSEFNNKVNGNSLFNIPKQEDLVNKTVEATSEKTGEHKEVCTGQLKRKRTARRKKSPNTLVNNNQVEKKWGIILTSAVESGTVSEFNNKVGTVPLKGKRTKRSRKSQATLADISDQNIVDKKGDNSDGKNPTTSLNAGIVSEFRVKIEVPVDRTLEAASKTINEHDEVCSVQQKQKRKRELKSRTDHQGDKHPLKSGNYKLCNTLDQNMVVGKSDLFDRNISTTLPKTASNVSNKVVGNTLFETQNQGVQDKTLEATLNKMEEPEEAGAVHPKGKRTKRGMKSQETSAHVLDQSSDGKISTTSHNTEIVSEFNDKMDASTSYEIQNQEVPVDKTLEAASKTINEQDEVCIVQRKGKRKREKGVKCCTEQGNKHSLERDNNKISNTLDQNVVVGKSDPFDGKICTNSLKTASNVNLITL</sequence>
<dbReference type="AlphaFoldDB" id="A0A7J6VPN7"/>
<feature type="compositionally biased region" description="Basic residues" evidence="1">
    <location>
        <begin position="218"/>
        <end position="229"/>
    </location>
</feature>
<feature type="region of interest" description="Disordered" evidence="1">
    <location>
        <begin position="135"/>
        <end position="160"/>
    </location>
</feature>
<dbReference type="Proteomes" id="UP000554482">
    <property type="component" value="Unassembled WGS sequence"/>
</dbReference>
<reference evidence="2 3" key="1">
    <citation type="submission" date="2020-06" db="EMBL/GenBank/DDBJ databases">
        <title>Transcriptomic and genomic resources for Thalictrum thalictroides and T. hernandezii: Facilitating candidate gene discovery in an emerging model plant lineage.</title>
        <authorList>
            <person name="Arias T."/>
            <person name="Riano-Pachon D.M."/>
            <person name="Di Stilio V.S."/>
        </authorList>
    </citation>
    <scope>NUCLEOTIDE SEQUENCE [LARGE SCALE GENOMIC DNA]</scope>
    <source>
        <strain evidence="3">cv. WT478/WT964</strain>
        <tissue evidence="2">Leaves</tissue>
    </source>
</reference>
<name>A0A7J6VPN7_THATH</name>
<feature type="region of interest" description="Disordered" evidence="1">
    <location>
        <begin position="338"/>
        <end position="372"/>
    </location>
</feature>
<feature type="compositionally biased region" description="Polar residues" evidence="1">
    <location>
        <begin position="456"/>
        <end position="474"/>
    </location>
</feature>